<organism evidence="5 6">
    <name type="scientific">Natronococcus pandeyae</name>
    <dbReference type="NCBI Taxonomy" id="2055836"/>
    <lineage>
        <taxon>Archaea</taxon>
        <taxon>Methanobacteriati</taxon>
        <taxon>Methanobacteriota</taxon>
        <taxon>Stenosarchaea group</taxon>
        <taxon>Halobacteria</taxon>
        <taxon>Halobacteriales</taxon>
        <taxon>Natrialbaceae</taxon>
        <taxon>Natronococcus</taxon>
    </lineage>
</organism>
<dbReference type="Pfam" id="PF00496">
    <property type="entry name" value="SBP_bac_5"/>
    <property type="match status" value="1"/>
</dbReference>
<dbReference type="PANTHER" id="PTHR30290:SF9">
    <property type="entry name" value="OLIGOPEPTIDE-BINDING PROTEIN APPA"/>
    <property type="match status" value="1"/>
</dbReference>
<dbReference type="RefSeq" id="WP_148859626.1">
    <property type="nucleotide sequence ID" value="NZ_PHNJ01000012.1"/>
</dbReference>
<dbReference type="PANTHER" id="PTHR30290">
    <property type="entry name" value="PERIPLASMIC BINDING COMPONENT OF ABC TRANSPORTER"/>
    <property type="match status" value="1"/>
</dbReference>
<evidence type="ECO:0000313" key="5">
    <source>
        <dbReference type="EMBL" id="TYL37140.1"/>
    </source>
</evidence>
<reference evidence="5" key="1">
    <citation type="submission" date="2017-11" db="EMBL/GenBank/DDBJ databases">
        <authorList>
            <person name="Kajale S.C."/>
            <person name="Sharma A."/>
        </authorList>
    </citation>
    <scope>NUCLEOTIDE SEQUENCE</scope>
    <source>
        <strain evidence="5">LS1_42</strain>
    </source>
</reference>
<dbReference type="OrthoDB" id="233597at2157"/>
<evidence type="ECO:0000256" key="1">
    <source>
        <dbReference type="ARBA" id="ARBA00005695"/>
    </source>
</evidence>
<comment type="similarity">
    <text evidence="1">Belongs to the bacterial solute-binding protein 5 family.</text>
</comment>
<evidence type="ECO:0000259" key="4">
    <source>
        <dbReference type="Pfam" id="PF00496"/>
    </source>
</evidence>
<feature type="domain" description="Solute-binding protein family 5" evidence="4">
    <location>
        <begin position="258"/>
        <end position="528"/>
    </location>
</feature>
<proteinExistence type="inferred from homology"/>
<dbReference type="PROSITE" id="PS51318">
    <property type="entry name" value="TAT"/>
    <property type="match status" value="1"/>
</dbReference>
<dbReference type="InterPro" id="IPR000914">
    <property type="entry name" value="SBP_5_dom"/>
</dbReference>
<evidence type="ECO:0000313" key="6">
    <source>
        <dbReference type="Proteomes" id="UP000766904"/>
    </source>
</evidence>
<name>A0A8J8Q4N9_9EURY</name>
<dbReference type="InterPro" id="IPR006311">
    <property type="entry name" value="TAT_signal"/>
</dbReference>
<comment type="caution">
    <text evidence="5">The sequence shown here is derived from an EMBL/GenBank/DDBJ whole genome shotgun (WGS) entry which is preliminary data.</text>
</comment>
<gene>
    <name evidence="5" type="ORF">CV102_19190</name>
</gene>
<evidence type="ECO:0000256" key="2">
    <source>
        <dbReference type="ARBA" id="ARBA00022448"/>
    </source>
</evidence>
<keyword evidence="3" id="KW-0732">Signal</keyword>
<dbReference type="SUPFAM" id="SSF53850">
    <property type="entry name" value="Periplasmic binding protein-like II"/>
    <property type="match status" value="2"/>
</dbReference>
<dbReference type="Gene3D" id="3.10.105.10">
    <property type="entry name" value="Dipeptide-binding Protein, Domain 3"/>
    <property type="match status" value="2"/>
</dbReference>
<dbReference type="EMBL" id="PHNJ01000012">
    <property type="protein sequence ID" value="TYL37140.1"/>
    <property type="molecule type" value="Genomic_DNA"/>
</dbReference>
<dbReference type="Gene3D" id="3.40.190.10">
    <property type="entry name" value="Periplasmic binding protein-like II"/>
    <property type="match status" value="1"/>
</dbReference>
<accession>A0A8J8Q4N9</accession>
<keyword evidence="6" id="KW-1185">Reference proteome</keyword>
<dbReference type="InterPro" id="IPR039424">
    <property type="entry name" value="SBP_5"/>
</dbReference>
<dbReference type="Proteomes" id="UP000766904">
    <property type="component" value="Unassembled WGS sequence"/>
</dbReference>
<protein>
    <submittedName>
        <fullName evidence="5">ABC transporter substrate-binding protein</fullName>
    </submittedName>
</protein>
<keyword evidence="2" id="KW-0813">Transport</keyword>
<dbReference type="AlphaFoldDB" id="A0A8J8Q4N9"/>
<dbReference type="GO" id="GO:0015833">
    <property type="term" value="P:peptide transport"/>
    <property type="evidence" value="ECO:0007669"/>
    <property type="project" value="TreeGrafter"/>
</dbReference>
<sequence>MDDVGATTTRRRVLTAATTGIAGALAGCTENLWSRAESPGPEQVSLTIKAVPADDDVVAAKIASKLRENFQAAGIDATFEPTAKAELYREVLLDGEYDVFVARCPELDEYDGLRGLLHSKYVSERGWQNPFHFSDVTVDELLESQLTSEGEEREQSLSELFEHLTETVPYAAVAFPHRIGATRDELSISVPPRESLDYAEIVSQEPDEGSREGPLEVGVFGEQLTGRLNPIVVDRNAISGLVELVYSPLVYRIDDEDVPWLADDVEWESGSRLRATVTLHDDSTWHDGESLDADDVAFTYQFLEDTSLGEAESGIPAPRYRSQQSLVENVAAVDDRTVEFTFETGTQSIAARALRVPLLPEHIWEPRSSIVGERQTEALVDDNEDPIGSGLFTVDDVTEDAEVELGLFDDHVFRDETADRPSILEDFPQFEGIRFQVAPNAGALVDLLAEGEVDLTGSPLPADETSTILENAELSALTEPTEEFYMIGYNGHHQELGYPNFRRILSRLIDREHAVDQIFAGFADPARTRGSLFGIKDTELAADEDTVITNFPGSDGEVDSSQVRSLFEDEGYGYDDGALLE</sequence>
<evidence type="ECO:0000256" key="3">
    <source>
        <dbReference type="ARBA" id="ARBA00022729"/>
    </source>
</evidence>
<dbReference type="GO" id="GO:1904680">
    <property type="term" value="F:peptide transmembrane transporter activity"/>
    <property type="evidence" value="ECO:0007669"/>
    <property type="project" value="TreeGrafter"/>
</dbReference>